<dbReference type="InterPro" id="IPR036812">
    <property type="entry name" value="NAD(P)_OxRdtase_dom_sf"/>
</dbReference>
<evidence type="ECO:0000259" key="4">
    <source>
        <dbReference type="Pfam" id="PF00248"/>
    </source>
</evidence>
<dbReference type="EMBL" id="OZ020097">
    <property type="protein sequence ID" value="CAK9268247.1"/>
    <property type="molecule type" value="Genomic_DNA"/>
</dbReference>
<name>A0ABP0WPB0_9BRYO</name>
<evidence type="ECO:0000256" key="2">
    <source>
        <dbReference type="ARBA" id="ARBA00022857"/>
    </source>
</evidence>
<reference evidence="5 6" key="1">
    <citation type="submission" date="2024-02" db="EMBL/GenBank/DDBJ databases">
        <authorList>
            <consortium name="ELIXIR-Norway"/>
            <consortium name="Elixir Norway"/>
        </authorList>
    </citation>
    <scope>NUCLEOTIDE SEQUENCE [LARGE SCALE GENOMIC DNA]</scope>
</reference>
<keyword evidence="6" id="KW-1185">Reference proteome</keyword>
<proteinExistence type="inferred from homology"/>
<keyword evidence="3" id="KW-0560">Oxidoreductase</keyword>
<sequence>MSTTFVCLENPYEVPTSTLCWSTSQIVELAPNWPSIKLPLSGHVSGSLDAGNHINPKLGFFKHLDMEYGTVWKVEVEYAPLHKNYGLGLTTWSPLTSSVISGKCSKGNIPEGNHFALENYKSLANQSLMDDILNKVEKLRLVAAKFNVPMSQLAISWCAKNPNGIPRKI</sequence>
<accession>A0ABP0WPB0</accession>
<evidence type="ECO:0000313" key="6">
    <source>
        <dbReference type="Proteomes" id="UP001497444"/>
    </source>
</evidence>
<feature type="domain" description="NADP-dependent oxidoreductase" evidence="4">
    <location>
        <begin position="70"/>
        <end position="164"/>
    </location>
</feature>
<dbReference type="InterPro" id="IPR005399">
    <property type="entry name" value="K_chnl_volt-dep_bsu_KCNAB-rel"/>
</dbReference>
<organism evidence="5 6">
    <name type="scientific">Sphagnum jensenii</name>
    <dbReference type="NCBI Taxonomy" id="128206"/>
    <lineage>
        <taxon>Eukaryota</taxon>
        <taxon>Viridiplantae</taxon>
        <taxon>Streptophyta</taxon>
        <taxon>Embryophyta</taxon>
        <taxon>Bryophyta</taxon>
        <taxon>Sphagnophytina</taxon>
        <taxon>Sphagnopsida</taxon>
        <taxon>Sphagnales</taxon>
        <taxon>Sphagnaceae</taxon>
        <taxon>Sphagnum</taxon>
    </lineage>
</organism>
<dbReference type="Proteomes" id="UP001497444">
    <property type="component" value="Chromosome 2"/>
</dbReference>
<dbReference type="Gene3D" id="3.20.20.100">
    <property type="entry name" value="NADP-dependent oxidoreductase domain"/>
    <property type="match status" value="1"/>
</dbReference>
<protein>
    <recommendedName>
        <fullName evidence="4">NADP-dependent oxidoreductase domain-containing protein</fullName>
    </recommendedName>
</protein>
<dbReference type="PANTHER" id="PTHR43150">
    <property type="entry name" value="HYPERKINETIC, ISOFORM M"/>
    <property type="match status" value="1"/>
</dbReference>
<keyword evidence="2" id="KW-0521">NADP</keyword>
<dbReference type="InterPro" id="IPR023210">
    <property type="entry name" value="NADP_OxRdtase_dom"/>
</dbReference>
<dbReference type="Pfam" id="PF00248">
    <property type="entry name" value="Aldo_ket_red"/>
    <property type="match status" value="1"/>
</dbReference>
<comment type="similarity">
    <text evidence="1">Belongs to the shaker potassium channel beta subunit family.</text>
</comment>
<gene>
    <name evidence="5" type="ORF">CSSPJE1EN1_LOCUS13725</name>
</gene>
<evidence type="ECO:0000256" key="3">
    <source>
        <dbReference type="ARBA" id="ARBA00023002"/>
    </source>
</evidence>
<evidence type="ECO:0000256" key="1">
    <source>
        <dbReference type="ARBA" id="ARBA00006515"/>
    </source>
</evidence>
<dbReference type="PANTHER" id="PTHR43150:SF2">
    <property type="entry name" value="HYPERKINETIC, ISOFORM M"/>
    <property type="match status" value="1"/>
</dbReference>
<dbReference type="SUPFAM" id="SSF51430">
    <property type="entry name" value="NAD(P)-linked oxidoreductase"/>
    <property type="match status" value="1"/>
</dbReference>
<evidence type="ECO:0000313" key="5">
    <source>
        <dbReference type="EMBL" id="CAK9268247.1"/>
    </source>
</evidence>